<dbReference type="SUPFAM" id="SSF56112">
    <property type="entry name" value="Protein kinase-like (PK-like)"/>
    <property type="match status" value="1"/>
</dbReference>
<sequence>MNSNIYANSIEFAVSNGRIQVKQYHQDLKLVGTGRSACVFRIKDTNKVIKVFPSQFTHIAQKEADIYKLLINSNYFPTIYETGENFLTMDYIEGNTLFMCLNKGIFISEKQINEVDNILNEVREVGLNPSDIHLRNIIVTPDNQIKMIDVARYKQKKHDTQWNDLKNAYYRFYLHPLFPKRLPECMLNFIAALYKRKLLFIRFLTGSKTPTSRYKRSKENRWG</sequence>
<dbReference type="Gene3D" id="1.10.510.10">
    <property type="entry name" value="Transferase(Phosphotransferase) domain 1"/>
    <property type="match status" value="1"/>
</dbReference>
<dbReference type="GO" id="GO:0016301">
    <property type="term" value="F:kinase activity"/>
    <property type="evidence" value="ECO:0007669"/>
    <property type="project" value="UniProtKB-KW"/>
</dbReference>
<organism evidence="2 3">
    <name type="scientific">Metabacillus rhizolycopersici</name>
    <dbReference type="NCBI Taxonomy" id="2875709"/>
    <lineage>
        <taxon>Bacteria</taxon>
        <taxon>Bacillati</taxon>
        <taxon>Bacillota</taxon>
        <taxon>Bacilli</taxon>
        <taxon>Bacillales</taxon>
        <taxon>Bacillaceae</taxon>
        <taxon>Metabacillus</taxon>
    </lineage>
</organism>
<accession>A0ABS7UU75</accession>
<protein>
    <submittedName>
        <fullName evidence="2">Protein kinase family protein</fullName>
    </submittedName>
</protein>
<feature type="domain" description="ABC1 atypical kinase-like" evidence="1">
    <location>
        <begin position="74"/>
        <end position="163"/>
    </location>
</feature>
<comment type="caution">
    <text evidence="2">The sequence shown here is derived from an EMBL/GenBank/DDBJ whole genome shotgun (WGS) entry which is preliminary data.</text>
</comment>
<evidence type="ECO:0000259" key="1">
    <source>
        <dbReference type="Pfam" id="PF03109"/>
    </source>
</evidence>
<dbReference type="PANTHER" id="PTHR37171">
    <property type="entry name" value="SERINE/THREONINE-PROTEIN KINASE YRZF-RELATED"/>
    <property type="match status" value="1"/>
</dbReference>
<keyword evidence="2" id="KW-0418">Kinase</keyword>
<dbReference type="InterPro" id="IPR011009">
    <property type="entry name" value="Kinase-like_dom_sf"/>
</dbReference>
<keyword evidence="2" id="KW-0808">Transferase</keyword>
<dbReference type="InterPro" id="IPR052396">
    <property type="entry name" value="Meiotic_Drive_Suppr_Kinase"/>
</dbReference>
<evidence type="ECO:0000313" key="3">
    <source>
        <dbReference type="Proteomes" id="UP001165287"/>
    </source>
</evidence>
<reference evidence="2" key="1">
    <citation type="submission" date="2024-05" db="EMBL/GenBank/DDBJ databases">
        <title>Metabacillus sp. nov., isolated from the rhizosphere soil of tomato plants.</title>
        <authorList>
            <person name="Ma R."/>
        </authorList>
    </citation>
    <scope>NUCLEOTIDE SEQUENCE</scope>
    <source>
        <strain evidence="2">DBTR6</strain>
    </source>
</reference>
<dbReference type="Pfam" id="PF03109">
    <property type="entry name" value="ABC1"/>
    <property type="match status" value="1"/>
</dbReference>
<keyword evidence="3" id="KW-1185">Reference proteome</keyword>
<dbReference type="RefSeq" id="WP_224140166.1">
    <property type="nucleotide sequence ID" value="NZ_JAIQUM010000040.1"/>
</dbReference>
<dbReference type="PANTHER" id="PTHR37171:SF1">
    <property type="entry name" value="SERINE_THREONINE-PROTEIN KINASE YRZF-RELATED"/>
    <property type="match status" value="1"/>
</dbReference>
<dbReference type="EMBL" id="JAIQUM010000040">
    <property type="protein sequence ID" value="MBZ5751843.1"/>
    <property type="molecule type" value="Genomic_DNA"/>
</dbReference>
<dbReference type="InterPro" id="IPR004147">
    <property type="entry name" value="ABC1_dom"/>
</dbReference>
<gene>
    <name evidence="2" type="ORF">K9V48_16720</name>
</gene>
<dbReference type="Proteomes" id="UP001165287">
    <property type="component" value="Unassembled WGS sequence"/>
</dbReference>
<proteinExistence type="predicted"/>
<name>A0ABS7UU75_9BACI</name>
<evidence type="ECO:0000313" key="2">
    <source>
        <dbReference type="EMBL" id="MBZ5751843.1"/>
    </source>
</evidence>